<dbReference type="Proteomes" id="UP001259982">
    <property type="component" value="Unassembled WGS sequence"/>
</dbReference>
<proteinExistence type="predicted"/>
<keyword evidence="1" id="KW-1133">Transmembrane helix</keyword>
<protein>
    <recommendedName>
        <fullName evidence="4">PD-(D/E)XK endonuclease-like domain-containing protein</fullName>
    </recommendedName>
</protein>
<comment type="caution">
    <text evidence="2">The sequence shown here is derived from an EMBL/GenBank/DDBJ whole genome shotgun (WGS) entry which is preliminary data.</text>
</comment>
<evidence type="ECO:0000256" key="1">
    <source>
        <dbReference type="SAM" id="Phobius"/>
    </source>
</evidence>
<dbReference type="RefSeq" id="WP_311658642.1">
    <property type="nucleotide sequence ID" value="NZ_JAVRHY010000006.1"/>
</dbReference>
<evidence type="ECO:0000313" key="3">
    <source>
        <dbReference type="Proteomes" id="UP001259982"/>
    </source>
</evidence>
<sequence length="158" mass="17840">MSVWPSLVEIALSPWGLVLVVAMAAGTAAWIHGRRNPAVHGMFEVAANSKLLSCDLGKRQGKIYRCDGLCGSPDAVFRQGKTIIVCDYKDRPMPREHSLYVRFQMILYMGMMARLFRRHKIEGKVGYRDGVMPISHCEGTYAELIRLIPSLKQARKKF</sequence>
<dbReference type="EMBL" id="JAVRHY010000006">
    <property type="protein sequence ID" value="MDT0618514.1"/>
    <property type="molecule type" value="Genomic_DNA"/>
</dbReference>
<feature type="transmembrane region" description="Helical" evidence="1">
    <location>
        <begin position="12"/>
        <end position="32"/>
    </location>
</feature>
<organism evidence="2 3">
    <name type="scientific">Spectribacter acetivorans</name>
    <dbReference type="NCBI Taxonomy" id="3075603"/>
    <lineage>
        <taxon>Bacteria</taxon>
        <taxon>Pseudomonadati</taxon>
        <taxon>Pseudomonadota</taxon>
        <taxon>Gammaproteobacteria</taxon>
        <taxon>Salinisphaerales</taxon>
        <taxon>Salinisphaeraceae</taxon>
        <taxon>Spectribacter</taxon>
    </lineage>
</organism>
<accession>A0ABU3B7S4</accession>
<evidence type="ECO:0000313" key="2">
    <source>
        <dbReference type="EMBL" id="MDT0618514.1"/>
    </source>
</evidence>
<gene>
    <name evidence="2" type="ORF">RM531_08490</name>
</gene>
<reference evidence="2 3" key="1">
    <citation type="submission" date="2023-09" db="EMBL/GenBank/DDBJ databases">
        <authorList>
            <person name="Rey-Velasco X."/>
        </authorList>
    </citation>
    <scope>NUCLEOTIDE SEQUENCE [LARGE SCALE GENOMIC DNA]</scope>
    <source>
        <strain evidence="2 3">P385</strain>
    </source>
</reference>
<name>A0ABU3B7S4_9GAMM</name>
<keyword evidence="1" id="KW-0812">Transmembrane</keyword>
<keyword evidence="1" id="KW-0472">Membrane</keyword>
<evidence type="ECO:0008006" key="4">
    <source>
        <dbReference type="Google" id="ProtNLM"/>
    </source>
</evidence>
<keyword evidence="3" id="KW-1185">Reference proteome</keyword>